<protein>
    <submittedName>
        <fullName evidence="3">Copper export regulator</fullName>
    </submittedName>
</protein>
<dbReference type="PRINTS" id="PR00040">
    <property type="entry name" value="HTHMERR"/>
</dbReference>
<dbReference type="EMBL" id="LR134473">
    <property type="protein sequence ID" value="VEI01890.1"/>
    <property type="molecule type" value="Genomic_DNA"/>
</dbReference>
<keyword evidence="1" id="KW-0238">DNA-binding</keyword>
<dbReference type="Gene3D" id="1.10.1660.10">
    <property type="match status" value="1"/>
</dbReference>
<dbReference type="Pfam" id="PF00376">
    <property type="entry name" value="MerR"/>
    <property type="match status" value="1"/>
</dbReference>
<dbReference type="PROSITE" id="PS50937">
    <property type="entry name" value="HTH_MERR_2"/>
    <property type="match status" value="1"/>
</dbReference>
<dbReference type="PANTHER" id="PTHR30204:SF93">
    <property type="entry name" value="HTH MERR-TYPE DOMAIN-CONTAINING PROTEIN"/>
    <property type="match status" value="1"/>
</dbReference>
<dbReference type="OrthoDB" id="7849865at2"/>
<dbReference type="SUPFAM" id="SSF46955">
    <property type="entry name" value="Putative DNA-binding domain"/>
    <property type="match status" value="1"/>
</dbReference>
<evidence type="ECO:0000259" key="2">
    <source>
        <dbReference type="PROSITE" id="PS50937"/>
    </source>
</evidence>
<organism evidence="3 4">
    <name type="scientific">Acidipropionibacterium jensenii</name>
    <dbReference type="NCBI Taxonomy" id="1749"/>
    <lineage>
        <taxon>Bacteria</taxon>
        <taxon>Bacillati</taxon>
        <taxon>Actinomycetota</taxon>
        <taxon>Actinomycetes</taxon>
        <taxon>Propionibacteriales</taxon>
        <taxon>Propionibacteriaceae</taxon>
        <taxon>Acidipropionibacterium</taxon>
    </lineage>
</organism>
<dbReference type="PANTHER" id="PTHR30204">
    <property type="entry name" value="REDOX-CYCLING DRUG-SENSING TRANSCRIPTIONAL ACTIVATOR SOXR"/>
    <property type="match status" value="1"/>
</dbReference>
<sequence length="66" mass="7609">MLIGEVSQRSGVSVRMLRHYDRIGLMSPSGRTSTGYRRYEPDDLRRLFRVESLRTLGVLPRDVVNS</sequence>
<reference evidence="3 4" key="1">
    <citation type="submission" date="2018-12" db="EMBL/GenBank/DDBJ databases">
        <authorList>
            <consortium name="Pathogen Informatics"/>
        </authorList>
    </citation>
    <scope>NUCLEOTIDE SEQUENCE [LARGE SCALE GENOMIC DNA]</scope>
    <source>
        <strain evidence="3 4">NCTC13652</strain>
    </source>
</reference>
<dbReference type="GO" id="GO:0003700">
    <property type="term" value="F:DNA-binding transcription factor activity"/>
    <property type="evidence" value="ECO:0007669"/>
    <property type="project" value="InterPro"/>
</dbReference>
<dbReference type="Proteomes" id="UP000277858">
    <property type="component" value="Chromosome"/>
</dbReference>
<evidence type="ECO:0000313" key="4">
    <source>
        <dbReference type="Proteomes" id="UP000277858"/>
    </source>
</evidence>
<feature type="domain" description="HTH merR-type" evidence="2">
    <location>
        <begin position="1"/>
        <end position="58"/>
    </location>
</feature>
<proteinExistence type="predicted"/>
<gene>
    <name evidence="3" type="primary">hmrR</name>
    <name evidence="3" type="ORF">NCTC13652_00041</name>
</gene>
<dbReference type="STRING" id="1122997.GCA_000425285_02035"/>
<dbReference type="AlphaFoldDB" id="A0A448NVD1"/>
<dbReference type="PROSITE" id="PS00552">
    <property type="entry name" value="HTH_MERR_1"/>
    <property type="match status" value="1"/>
</dbReference>
<dbReference type="SMART" id="SM00422">
    <property type="entry name" value="HTH_MERR"/>
    <property type="match status" value="1"/>
</dbReference>
<accession>A0A448NVD1</accession>
<dbReference type="InterPro" id="IPR047057">
    <property type="entry name" value="MerR_fam"/>
</dbReference>
<dbReference type="InterPro" id="IPR009061">
    <property type="entry name" value="DNA-bd_dom_put_sf"/>
</dbReference>
<dbReference type="InterPro" id="IPR000551">
    <property type="entry name" value="MerR-type_HTH_dom"/>
</dbReference>
<evidence type="ECO:0000256" key="1">
    <source>
        <dbReference type="ARBA" id="ARBA00023125"/>
    </source>
</evidence>
<dbReference type="RefSeq" id="WP_028703492.1">
    <property type="nucleotide sequence ID" value="NZ_LR134473.1"/>
</dbReference>
<evidence type="ECO:0000313" key="3">
    <source>
        <dbReference type="EMBL" id="VEI01890.1"/>
    </source>
</evidence>
<keyword evidence="4" id="KW-1185">Reference proteome</keyword>
<dbReference type="GO" id="GO:0003677">
    <property type="term" value="F:DNA binding"/>
    <property type="evidence" value="ECO:0007669"/>
    <property type="project" value="UniProtKB-KW"/>
</dbReference>
<name>A0A448NVD1_9ACTN</name>